<dbReference type="Pfam" id="PF07837">
    <property type="entry name" value="FTCD_N"/>
    <property type="match status" value="1"/>
</dbReference>
<evidence type="ECO:0000256" key="1">
    <source>
        <dbReference type="ARBA" id="ARBA00004496"/>
    </source>
</evidence>
<feature type="domain" description="Formiminotransferase N-terminal subdomain" evidence="9">
    <location>
        <begin position="3"/>
        <end position="180"/>
    </location>
</feature>
<evidence type="ECO:0000259" key="9">
    <source>
        <dbReference type="SMART" id="SM01222"/>
    </source>
</evidence>
<dbReference type="InterPro" id="IPR012886">
    <property type="entry name" value="Formiminotransferase_N"/>
</dbReference>
<proteinExistence type="predicted"/>
<protein>
    <recommendedName>
        <fullName evidence="3">glutamate formimidoyltransferase</fullName>
        <ecNumber evidence="3">2.1.2.5</ecNumber>
    </recommendedName>
</protein>
<evidence type="ECO:0000256" key="4">
    <source>
        <dbReference type="ARBA" id="ARBA00022490"/>
    </source>
</evidence>
<dbReference type="SUPFAM" id="SSF55116">
    <property type="entry name" value="Formiminotransferase domain of formiminotransferase-cyclodeaminase"/>
    <property type="match status" value="2"/>
</dbReference>
<feature type="domain" description="Formiminotransferase C-terminal subdomain" evidence="8">
    <location>
        <begin position="181"/>
        <end position="296"/>
    </location>
</feature>
<evidence type="ECO:0000313" key="11">
    <source>
        <dbReference type="Proteomes" id="UP000327148"/>
    </source>
</evidence>
<evidence type="ECO:0000256" key="6">
    <source>
        <dbReference type="ARBA" id="ARBA00022808"/>
    </source>
</evidence>
<dbReference type="STRING" id="119206.AWM72_05025"/>
<evidence type="ECO:0000259" key="8">
    <source>
        <dbReference type="SMART" id="SM01221"/>
    </source>
</evidence>
<gene>
    <name evidence="10" type="primary">ftcD</name>
    <name evidence="10" type="ORF">F6I03_08540</name>
</gene>
<dbReference type="InterPro" id="IPR037064">
    <property type="entry name" value="Formiminotransferase_N_sf"/>
</dbReference>
<dbReference type="SMART" id="SM01222">
    <property type="entry name" value="FTCD_N"/>
    <property type="match status" value="1"/>
</dbReference>
<dbReference type="OrthoDB" id="9773217at2"/>
<evidence type="ECO:0000256" key="3">
    <source>
        <dbReference type="ARBA" id="ARBA00012252"/>
    </source>
</evidence>
<accession>A0A5N1GNC1</accession>
<dbReference type="PANTHER" id="PTHR12234">
    <property type="entry name" value="FORMIMINOTRANSFERASE-CYCLODEAMINASE"/>
    <property type="match status" value="1"/>
</dbReference>
<dbReference type="InterPro" id="IPR022384">
    <property type="entry name" value="FormiminoTrfase_cat_dom_sf"/>
</dbReference>
<comment type="subcellular location">
    <subcellularLocation>
        <location evidence="1">Cytoplasm</location>
    </subcellularLocation>
</comment>
<dbReference type="Gene3D" id="3.30.70.670">
    <property type="entry name" value="Formiminotransferase, C-terminal subdomain"/>
    <property type="match status" value="1"/>
</dbReference>
<dbReference type="InterPro" id="IPR037070">
    <property type="entry name" value="Formiminotransferase_C_sf"/>
</dbReference>
<comment type="caution">
    <text evidence="10">The sequence shown here is derived from an EMBL/GenBank/DDBJ whole genome shotgun (WGS) entry which is preliminary data.</text>
</comment>
<evidence type="ECO:0000256" key="7">
    <source>
        <dbReference type="ARBA" id="ARBA00022954"/>
    </source>
</evidence>
<evidence type="ECO:0000313" key="10">
    <source>
        <dbReference type="EMBL" id="KAA9300230.1"/>
    </source>
</evidence>
<keyword evidence="4" id="KW-0963">Cytoplasm</keyword>
<dbReference type="Gene3D" id="3.30.990.10">
    <property type="entry name" value="Formiminotransferase, N-terminal subdomain"/>
    <property type="match status" value="1"/>
</dbReference>
<dbReference type="RefSeq" id="WP_070698431.1">
    <property type="nucleotide sequence ID" value="NZ_VYWO01000006.1"/>
</dbReference>
<dbReference type="GO" id="GO:0030409">
    <property type="term" value="F:glutamate formimidoyltransferase activity"/>
    <property type="evidence" value="ECO:0007669"/>
    <property type="project" value="UniProtKB-EC"/>
</dbReference>
<dbReference type="Proteomes" id="UP000327148">
    <property type="component" value="Unassembled WGS sequence"/>
</dbReference>
<dbReference type="SMART" id="SM01221">
    <property type="entry name" value="FTCD"/>
    <property type="match status" value="1"/>
</dbReference>
<dbReference type="GO" id="GO:0019557">
    <property type="term" value="P:L-histidine catabolic process to glutamate and formate"/>
    <property type="evidence" value="ECO:0007669"/>
    <property type="project" value="UniProtKB-UniPathway"/>
</dbReference>
<keyword evidence="7" id="KW-0290">Folate-binding</keyword>
<dbReference type="GO" id="GO:0005737">
    <property type="term" value="C:cytoplasm"/>
    <property type="evidence" value="ECO:0007669"/>
    <property type="project" value="UniProtKB-SubCell"/>
</dbReference>
<dbReference type="InterPro" id="IPR051623">
    <property type="entry name" value="FTCD"/>
</dbReference>
<dbReference type="InterPro" id="IPR013802">
    <property type="entry name" value="Formiminotransferase_C"/>
</dbReference>
<dbReference type="NCBIfam" id="TIGR02024">
    <property type="entry name" value="FtcD"/>
    <property type="match status" value="1"/>
</dbReference>
<keyword evidence="5 10" id="KW-0808">Transferase</keyword>
<dbReference type="EC" id="2.1.2.5" evidence="3"/>
<dbReference type="Pfam" id="PF02971">
    <property type="entry name" value="FTCD"/>
    <property type="match status" value="1"/>
</dbReference>
<sequence>MVYVLEAVPNFSEGRDQELVEALAQAGRSVPGVTLLDYSADVDHNRSVFSLLGEPASLIKALLAMTGLAIEAIDMNQHQGEHPRMGALDVCPFVPLSQGQMDLACRTARVLAERLAGDFDLPVMLYGEAASRPSHRRVADIRRGEYEGLEEKLAGPDWPVDYGPQAPHPSAGMAAVGARPAMVAFNVNLATQRLEIAQAIAKKVRGSSGGLPACQALGMRLADRDLVQVSMNILDLDSLPLYRILEMVRMEAARYGVPVLETELIGLAPAQALYDAASYYLQLADFDPKDQVLEEKLRQGLIN</sequence>
<dbReference type="UniPathway" id="UPA00379">
    <property type="reaction ID" value="UER00555"/>
</dbReference>
<comment type="pathway">
    <text evidence="2">Amino-acid degradation; L-histidine degradation into L-glutamate; L-glutamate from N-formimidoyl-L-glutamate (transferase route): step 1/1.</text>
</comment>
<dbReference type="InterPro" id="IPR004227">
    <property type="entry name" value="Formiminotransferase_cat"/>
</dbReference>
<dbReference type="GO" id="GO:0005542">
    <property type="term" value="F:folic acid binding"/>
    <property type="evidence" value="ECO:0007669"/>
    <property type="project" value="UniProtKB-KW"/>
</dbReference>
<evidence type="ECO:0000256" key="5">
    <source>
        <dbReference type="ARBA" id="ARBA00022679"/>
    </source>
</evidence>
<keyword evidence="6" id="KW-0369">Histidine metabolism</keyword>
<dbReference type="EMBL" id="VYWO01000006">
    <property type="protein sequence ID" value="KAA9300230.1"/>
    <property type="molecule type" value="Genomic_DNA"/>
</dbReference>
<dbReference type="GO" id="GO:0019556">
    <property type="term" value="P:L-histidine catabolic process to glutamate and formamide"/>
    <property type="evidence" value="ECO:0007669"/>
    <property type="project" value="UniProtKB-UniPathway"/>
</dbReference>
<dbReference type="AlphaFoldDB" id="A0A5N1GNC1"/>
<dbReference type="PANTHER" id="PTHR12234:SF8">
    <property type="entry name" value="FORMIMINOTRANSFERASE-CYCLODEAMINASE"/>
    <property type="match status" value="1"/>
</dbReference>
<reference evidence="10 11" key="1">
    <citation type="submission" date="2019-09" db="EMBL/GenBank/DDBJ databases">
        <title>Draft genome sequence assemblies of isolates from the urinary tract.</title>
        <authorList>
            <person name="Mores C.R."/>
            <person name="Putonti C."/>
            <person name="Wolfe A.J."/>
        </authorList>
    </citation>
    <scope>NUCLEOTIDE SEQUENCE [LARGE SCALE GENOMIC DNA]</scope>
    <source>
        <strain evidence="10 11">UMB623</strain>
    </source>
</reference>
<name>A0A5N1GNC1_9LACT</name>
<evidence type="ECO:0000256" key="2">
    <source>
        <dbReference type="ARBA" id="ARBA00005082"/>
    </source>
</evidence>
<organism evidence="10 11">
    <name type="scientific">Aerococcus sanguinicola</name>
    <dbReference type="NCBI Taxonomy" id="119206"/>
    <lineage>
        <taxon>Bacteria</taxon>
        <taxon>Bacillati</taxon>
        <taxon>Bacillota</taxon>
        <taxon>Bacilli</taxon>
        <taxon>Lactobacillales</taxon>
        <taxon>Aerococcaceae</taxon>
        <taxon>Aerococcus</taxon>
    </lineage>
</organism>